<proteinExistence type="predicted"/>
<evidence type="ECO:0000313" key="2">
    <source>
        <dbReference type="Proteomes" id="UP000026962"/>
    </source>
</evidence>
<protein>
    <submittedName>
        <fullName evidence="1">Uncharacterized protein</fullName>
    </submittedName>
</protein>
<dbReference type="AlphaFoldDB" id="A0A0E0MH31"/>
<reference evidence="1" key="2">
    <citation type="submission" date="2018-05" db="EMBL/GenBank/DDBJ databases">
        <title>OpunRS2 (Oryza punctata Reference Sequence Version 2).</title>
        <authorList>
            <person name="Zhang J."/>
            <person name="Kudrna D."/>
            <person name="Lee S."/>
            <person name="Talag J."/>
            <person name="Welchert J."/>
            <person name="Wing R.A."/>
        </authorList>
    </citation>
    <scope>NUCLEOTIDE SEQUENCE [LARGE SCALE GENOMIC DNA]</scope>
</reference>
<dbReference type="Proteomes" id="UP000026962">
    <property type="component" value="Chromosome 11"/>
</dbReference>
<organism evidence="1">
    <name type="scientific">Oryza punctata</name>
    <name type="common">Red rice</name>
    <dbReference type="NCBI Taxonomy" id="4537"/>
    <lineage>
        <taxon>Eukaryota</taxon>
        <taxon>Viridiplantae</taxon>
        <taxon>Streptophyta</taxon>
        <taxon>Embryophyta</taxon>
        <taxon>Tracheophyta</taxon>
        <taxon>Spermatophyta</taxon>
        <taxon>Magnoliopsida</taxon>
        <taxon>Liliopsida</taxon>
        <taxon>Poales</taxon>
        <taxon>Poaceae</taxon>
        <taxon>BOP clade</taxon>
        <taxon>Oryzoideae</taxon>
        <taxon>Oryzeae</taxon>
        <taxon>Oryzinae</taxon>
        <taxon>Oryza</taxon>
    </lineage>
</organism>
<name>A0A0E0MH31_ORYPU</name>
<dbReference type="Gramene" id="OPUNC11G16070.1">
    <property type="protein sequence ID" value="OPUNC11G16070.1"/>
    <property type="gene ID" value="OPUNC11G16070"/>
</dbReference>
<sequence length="39" mass="4493">MTHSFLTAELSSVLTFRHMVSSHVVWHVRQRLGNSRVAD</sequence>
<dbReference type="EnsemblPlants" id="OPUNC11G16070.1">
    <property type="protein sequence ID" value="OPUNC11G16070.1"/>
    <property type="gene ID" value="OPUNC11G16070"/>
</dbReference>
<evidence type="ECO:0000313" key="1">
    <source>
        <dbReference type="EnsemblPlants" id="OPUNC11G16070.1"/>
    </source>
</evidence>
<reference evidence="1" key="1">
    <citation type="submission" date="2015-04" db="UniProtKB">
        <authorList>
            <consortium name="EnsemblPlants"/>
        </authorList>
    </citation>
    <scope>IDENTIFICATION</scope>
</reference>
<accession>A0A0E0MH31</accession>
<keyword evidence="2" id="KW-1185">Reference proteome</keyword>
<dbReference type="HOGENOM" id="CLU_3320870_0_0_1"/>